<accession>A0ABS8D373</accession>
<dbReference type="RefSeq" id="WP_227178593.1">
    <property type="nucleotide sequence ID" value="NZ_JAJBZT010000002.1"/>
</dbReference>
<dbReference type="CDD" id="cd09117">
    <property type="entry name" value="PLDc_Bfil_DEXD_like"/>
    <property type="match status" value="1"/>
</dbReference>
<reference evidence="2" key="1">
    <citation type="submission" date="2021-10" db="EMBL/GenBank/DDBJ databases">
        <title>The complete genome sequence of Leeia sp. TBRC 13508.</title>
        <authorList>
            <person name="Charoenyingcharoen P."/>
            <person name="Yukphan P."/>
        </authorList>
    </citation>
    <scope>NUCLEOTIDE SEQUENCE</scope>
    <source>
        <strain evidence="2">TBRC 13508</strain>
    </source>
</reference>
<evidence type="ECO:0000259" key="1">
    <source>
        <dbReference type="Pfam" id="PF09565"/>
    </source>
</evidence>
<comment type="caution">
    <text evidence="2">The sequence shown here is derived from an EMBL/GenBank/DDBJ whole genome shotgun (WGS) entry which is preliminary data.</text>
</comment>
<dbReference type="InterPro" id="IPR019065">
    <property type="entry name" value="RE_NgoFVII_N"/>
</dbReference>
<organism evidence="2 3">
    <name type="scientific">Leeia speluncae</name>
    <dbReference type="NCBI Taxonomy" id="2884804"/>
    <lineage>
        <taxon>Bacteria</taxon>
        <taxon>Pseudomonadati</taxon>
        <taxon>Pseudomonadota</taxon>
        <taxon>Betaproteobacteria</taxon>
        <taxon>Neisseriales</taxon>
        <taxon>Leeiaceae</taxon>
        <taxon>Leeia</taxon>
    </lineage>
</organism>
<dbReference type="Gene3D" id="3.30.870.10">
    <property type="entry name" value="Endonuclease Chain A"/>
    <property type="match status" value="1"/>
</dbReference>
<feature type="domain" description="Restriction endonuclease type II NgoFVII N-terminal" evidence="1">
    <location>
        <begin position="66"/>
        <end position="141"/>
    </location>
</feature>
<protein>
    <submittedName>
        <fullName evidence="2">Phospholipase D family protein</fullName>
    </submittedName>
</protein>
<dbReference type="SUPFAM" id="SSF56024">
    <property type="entry name" value="Phospholipase D/nuclease"/>
    <property type="match status" value="1"/>
</dbReference>
<proteinExistence type="predicted"/>
<dbReference type="Pfam" id="PF09565">
    <property type="entry name" value="RE_NgoFVII"/>
    <property type="match status" value="1"/>
</dbReference>
<evidence type="ECO:0000313" key="2">
    <source>
        <dbReference type="EMBL" id="MCB6182648.1"/>
    </source>
</evidence>
<name>A0ABS8D373_9NEIS</name>
<sequence length="400" mass="45757">MKLISENSTLRKTLVNLINKSERIAFAVAWASNGHEVFDCLVRNKHKIFSSTVGLHFYQTSPLFIKEFVSSNDVKFIMETNGVFHPKIYLFYYKNVCEILIGSANFTVGAMERNSEVVVHLKIDDIKSSVDLNDIEKVLADYFALGKVFAKKDLDAYANIYKLKQPVVDRLSSKYGGRGGNILESTIVTMDWDDYFKKVKNEKINGGHSLDSRLLILDFVKEIFSKEVPFDELELEERKVIAGLPNEKYDFWGWFGSMKGNGRFHKAVNENEINISHALDCIPRVGDIDRGQYLSYINVLQKGFPAGGLGLSTASRLLAMKRPDIFVCIDESNSSKISADFGIKKSHLTKKEDWVDVYWDEVIERIIDSRWWNEPEPSDPLQKRVWSFRAAFLDAITYNV</sequence>
<gene>
    <name evidence="2" type="ORF">LIN78_03660</name>
</gene>
<dbReference type="Proteomes" id="UP001165395">
    <property type="component" value="Unassembled WGS sequence"/>
</dbReference>
<keyword evidence="3" id="KW-1185">Reference proteome</keyword>
<evidence type="ECO:0000313" key="3">
    <source>
        <dbReference type="Proteomes" id="UP001165395"/>
    </source>
</evidence>
<dbReference type="EMBL" id="JAJBZT010000002">
    <property type="protein sequence ID" value="MCB6182648.1"/>
    <property type="molecule type" value="Genomic_DNA"/>
</dbReference>